<dbReference type="AlphaFoldDB" id="A0A6B2QYG8"/>
<dbReference type="Pfam" id="PF13714">
    <property type="entry name" value="PEP_mutase"/>
    <property type="match status" value="1"/>
</dbReference>
<organism evidence="1">
    <name type="scientific">Sheuella amnicola</name>
    <dbReference type="NCBI Taxonomy" id="2707330"/>
    <lineage>
        <taxon>Bacteria</taxon>
        <taxon>Pseudomonadati</taxon>
        <taxon>Pseudomonadota</taxon>
        <taxon>Betaproteobacteria</taxon>
        <taxon>Burkholderiales</taxon>
        <taxon>Alcaligenaceae</taxon>
        <taxon>Sheuella</taxon>
    </lineage>
</organism>
<dbReference type="Gene3D" id="3.20.20.60">
    <property type="entry name" value="Phosphoenolpyruvate-binding domains"/>
    <property type="match status" value="1"/>
</dbReference>
<gene>
    <name evidence="1" type="ORF">G3I67_05725</name>
</gene>
<dbReference type="InterPro" id="IPR039556">
    <property type="entry name" value="ICL/PEPM"/>
</dbReference>
<dbReference type="RefSeq" id="WP_163652432.1">
    <property type="nucleotide sequence ID" value="NZ_JAAGRN010000003.1"/>
</dbReference>
<dbReference type="GO" id="GO:0019629">
    <property type="term" value="P:propionate catabolic process, 2-methylcitrate cycle"/>
    <property type="evidence" value="ECO:0007669"/>
    <property type="project" value="TreeGrafter"/>
</dbReference>
<evidence type="ECO:0000313" key="1">
    <source>
        <dbReference type="EMBL" id="NDY82728.1"/>
    </source>
</evidence>
<accession>A0A6B2QYG8</accession>
<comment type="caution">
    <text evidence="1">The sequence shown here is derived from an EMBL/GenBank/DDBJ whole genome shotgun (WGS) entry which is preliminary data.</text>
</comment>
<dbReference type="PANTHER" id="PTHR42905">
    <property type="entry name" value="PHOSPHOENOLPYRUVATE CARBOXYLASE"/>
    <property type="match status" value="1"/>
</dbReference>
<dbReference type="InterPro" id="IPR015813">
    <property type="entry name" value="Pyrv/PenolPyrv_kinase-like_dom"/>
</dbReference>
<dbReference type="GO" id="GO:0046421">
    <property type="term" value="F:methylisocitrate lyase activity"/>
    <property type="evidence" value="ECO:0007669"/>
    <property type="project" value="TreeGrafter"/>
</dbReference>
<dbReference type="PANTHER" id="PTHR42905:SF3">
    <property type="entry name" value="OXALOACETATE DECARBOXYLASE"/>
    <property type="match status" value="1"/>
</dbReference>
<keyword evidence="1" id="KW-0456">Lyase</keyword>
<proteinExistence type="predicted"/>
<protein>
    <submittedName>
        <fullName evidence="1">Isocitrate lyase/PEP mutase family protein</fullName>
    </submittedName>
</protein>
<dbReference type="SUPFAM" id="SSF51621">
    <property type="entry name" value="Phosphoenolpyruvate/pyruvate domain"/>
    <property type="match status" value="1"/>
</dbReference>
<reference evidence="1" key="1">
    <citation type="submission" date="2020-02" db="EMBL/GenBank/DDBJ databases">
        <authorList>
            <person name="Chen W.-M."/>
        </authorList>
    </citation>
    <scope>NUCLEOTIDE SEQUENCE</scope>
    <source>
        <strain evidence="1">NBD-18</strain>
    </source>
</reference>
<dbReference type="CDD" id="cd00377">
    <property type="entry name" value="ICL_PEPM"/>
    <property type="match status" value="1"/>
</dbReference>
<name>A0A6B2QYG8_9BURK</name>
<dbReference type="EMBL" id="JAAGRN010000003">
    <property type="protein sequence ID" value="NDY82728.1"/>
    <property type="molecule type" value="Genomic_DNA"/>
</dbReference>
<sequence length="291" mass="31362">MTNSSNGQQVARRSLREILAAPGCLIASSVYDPISARLAKNLGSEVGVLGGSVASHTVLGAPDIVLLTATELVEQARRICRTDCVNLLVDADHGYGNAMNVMRTISELQAAGVSGTCIEDSVLPRPYGQRGQSLVSLEEGVKKMQAAVQARGPNGNMLILARTNAFAVTDARDAGKRLQAYEKTGVDALFVPYLKKREELDEIAKVVSLPIIVAGSDESLYDLEYLESRGVKIWMWGHQTFAVAVQALHDAMQAIVAGGKPSQLKNKASEATMRMVLNNEEYDAQAKQYLE</sequence>
<dbReference type="InterPro" id="IPR040442">
    <property type="entry name" value="Pyrv_kinase-like_dom_sf"/>
</dbReference>